<keyword evidence="3" id="KW-1185">Reference proteome</keyword>
<reference evidence="3" key="1">
    <citation type="journal article" date="2023" name="Commun. Biol.">
        <title>Genome analysis of Parmales, the sister group of diatoms, reveals the evolutionary specialization of diatoms from phago-mixotrophs to photoautotrophs.</title>
        <authorList>
            <person name="Ban H."/>
            <person name="Sato S."/>
            <person name="Yoshikawa S."/>
            <person name="Yamada K."/>
            <person name="Nakamura Y."/>
            <person name="Ichinomiya M."/>
            <person name="Sato N."/>
            <person name="Blanc-Mathieu R."/>
            <person name="Endo H."/>
            <person name="Kuwata A."/>
            <person name="Ogata H."/>
        </authorList>
    </citation>
    <scope>NUCLEOTIDE SEQUENCE [LARGE SCALE GENOMIC DNA]</scope>
    <source>
        <strain evidence="3">NIES 3700</strain>
    </source>
</reference>
<evidence type="ECO:0000313" key="3">
    <source>
        <dbReference type="Proteomes" id="UP001165122"/>
    </source>
</evidence>
<dbReference type="AlphaFoldDB" id="A0A9W7A3E5"/>
<dbReference type="EMBL" id="BRXW01000549">
    <property type="protein sequence ID" value="GMH65114.1"/>
    <property type="molecule type" value="Genomic_DNA"/>
</dbReference>
<evidence type="ECO:0000313" key="2">
    <source>
        <dbReference type="EMBL" id="GMH65114.1"/>
    </source>
</evidence>
<protein>
    <submittedName>
        <fullName evidence="2">Uncharacterized protein</fullName>
    </submittedName>
</protein>
<comment type="caution">
    <text evidence="2">The sequence shown here is derived from an EMBL/GenBank/DDBJ whole genome shotgun (WGS) entry which is preliminary data.</text>
</comment>
<name>A0A9W7A3E5_9STRA</name>
<feature type="region of interest" description="Disordered" evidence="1">
    <location>
        <begin position="183"/>
        <end position="206"/>
    </location>
</feature>
<dbReference type="Proteomes" id="UP001165122">
    <property type="component" value="Unassembled WGS sequence"/>
</dbReference>
<gene>
    <name evidence="2" type="ORF">TrLO_g5213</name>
</gene>
<proteinExistence type="predicted"/>
<evidence type="ECO:0000256" key="1">
    <source>
        <dbReference type="SAM" id="MobiDB-lite"/>
    </source>
</evidence>
<accession>A0A9W7A3E5</accession>
<sequence length="206" mass="23849">MTFGKGVEVVFKAIPSSIVQIYALLRADERGMDAMASILVSAMAVAFTSPMISYDWDTSPYQRSMVPFAYLYVPDKNLSGALCVLSKMTTFYNFNTASECNRKIVMCRREDQGNLKAGDLLDHPDIYAGWGDELLKPWTLKNWVRWEEEKPVWFTDHWIDCVSNEYMPYDWRVKYKKTKGRVDDDKSRRRRGSVRVRESLGGNEEL</sequence>
<organism evidence="2 3">
    <name type="scientific">Triparma laevis f. longispina</name>
    <dbReference type="NCBI Taxonomy" id="1714387"/>
    <lineage>
        <taxon>Eukaryota</taxon>
        <taxon>Sar</taxon>
        <taxon>Stramenopiles</taxon>
        <taxon>Ochrophyta</taxon>
        <taxon>Bolidophyceae</taxon>
        <taxon>Parmales</taxon>
        <taxon>Triparmaceae</taxon>
        <taxon>Triparma</taxon>
    </lineage>
</organism>